<keyword evidence="1" id="KW-0732">Signal</keyword>
<feature type="signal peptide" evidence="1">
    <location>
        <begin position="1"/>
        <end position="22"/>
    </location>
</feature>
<accession>A0A8J7DCT4</accession>
<dbReference type="AlphaFoldDB" id="A0A8J7DCT4"/>
<evidence type="ECO:0000313" key="2">
    <source>
        <dbReference type="EMBL" id="MBE9079222.1"/>
    </source>
</evidence>
<evidence type="ECO:0000313" key="3">
    <source>
        <dbReference type="Proteomes" id="UP000636505"/>
    </source>
</evidence>
<feature type="chain" id="PRO_5035213628" evidence="1">
    <location>
        <begin position="23"/>
        <end position="125"/>
    </location>
</feature>
<evidence type="ECO:0000256" key="1">
    <source>
        <dbReference type="SAM" id="SignalP"/>
    </source>
</evidence>
<dbReference type="Proteomes" id="UP000636505">
    <property type="component" value="Unassembled WGS sequence"/>
</dbReference>
<name>A0A8J7DCT4_9CYAN</name>
<keyword evidence="3" id="KW-1185">Reference proteome</keyword>
<gene>
    <name evidence="2" type="ORF">IQ241_18275</name>
</gene>
<protein>
    <submittedName>
        <fullName evidence="2">SH3 domain-containing protein</fullName>
    </submittedName>
</protein>
<comment type="caution">
    <text evidence="2">The sequence shown here is derived from an EMBL/GenBank/DDBJ whole genome shotgun (WGS) entry which is preliminary data.</text>
</comment>
<sequence length="125" mass="13347">MKLILAIAGAVGMLAAVPSAYANMECPVDNLIANSAEPIYLPVGEGYSLGEEPEPATIAGRIPGSRVNVRTGPGEEYDAPAHGLVGDRVAALEFAFSSKCETWFKVRFPESDHIGWVHSVHVDLR</sequence>
<dbReference type="RefSeq" id="WP_193909954.1">
    <property type="nucleotide sequence ID" value="NZ_JADEXG010000050.1"/>
</dbReference>
<proteinExistence type="predicted"/>
<dbReference type="Gene3D" id="2.30.30.40">
    <property type="entry name" value="SH3 Domains"/>
    <property type="match status" value="1"/>
</dbReference>
<reference evidence="2" key="1">
    <citation type="submission" date="2020-10" db="EMBL/GenBank/DDBJ databases">
        <authorList>
            <person name="Castelo-Branco R."/>
            <person name="Eusebio N."/>
            <person name="Adriana R."/>
            <person name="Vieira A."/>
            <person name="Brugerolle De Fraissinette N."/>
            <person name="Rezende De Castro R."/>
            <person name="Schneider M.P."/>
            <person name="Vasconcelos V."/>
            <person name="Leao P.N."/>
        </authorList>
    </citation>
    <scope>NUCLEOTIDE SEQUENCE</scope>
    <source>
        <strain evidence="2">LEGE 07310</strain>
    </source>
</reference>
<organism evidence="2 3">
    <name type="scientific">Vasconcelosia minhoensis LEGE 07310</name>
    <dbReference type="NCBI Taxonomy" id="915328"/>
    <lineage>
        <taxon>Bacteria</taxon>
        <taxon>Bacillati</taxon>
        <taxon>Cyanobacteriota</taxon>
        <taxon>Cyanophyceae</taxon>
        <taxon>Nodosilineales</taxon>
        <taxon>Cymatolegaceae</taxon>
        <taxon>Vasconcelosia</taxon>
        <taxon>Vasconcelosia minhoensis</taxon>
    </lineage>
</organism>
<dbReference type="EMBL" id="JADEXG010000050">
    <property type="protein sequence ID" value="MBE9079222.1"/>
    <property type="molecule type" value="Genomic_DNA"/>
</dbReference>